<proteinExistence type="predicted"/>
<protein>
    <submittedName>
        <fullName evidence="1">Uncharacterized protein</fullName>
    </submittedName>
</protein>
<reference evidence="1 2" key="1">
    <citation type="submission" date="2024-01" db="EMBL/GenBank/DDBJ databases">
        <title>The genome of the rayed Mediterranean limpet Patella caerulea (Linnaeus, 1758).</title>
        <authorList>
            <person name="Anh-Thu Weber A."/>
            <person name="Halstead-Nussloch G."/>
        </authorList>
    </citation>
    <scope>NUCLEOTIDE SEQUENCE [LARGE SCALE GENOMIC DNA]</scope>
    <source>
        <strain evidence="1">AATW-2023a</strain>
        <tissue evidence="1">Whole specimen</tissue>
    </source>
</reference>
<organism evidence="1 2">
    <name type="scientific">Patella caerulea</name>
    <name type="common">Rayed Mediterranean limpet</name>
    <dbReference type="NCBI Taxonomy" id="87958"/>
    <lineage>
        <taxon>Eukaryota</taxon>
        <taxon>Metazoa</taxon>
        <taxon>Spiralia</taxon>
        <taxon>Lophotrochozoa</taxon>
        <taxon>Mollusca</taxon>
        <taxon>Gastropoda</taxon>
        <taxon>Patellogastropoda</taxon>
        <taxon>Patelloidea</taxon>
        <taxon>Patellidae</taxon>
        <taxon>Patella</taxon>
    </lineage>
</organism>
<comment type="caution">
    <text evidence="1">The sequence shown here is derived from an EMBL/GenBank/DDBJ whole genome shotgun (WGS) entry which is preliminary data.</text>
</comment>
<dbReference type="EMBL" id="JAZGQO010000021">
    <property type="protein sequence ID" value="KAK6166508.1"/>
    <property type="molecule type" value="Genomic_DNA"/>
</dbReference>
<sequence>MSYDDEILDALARLGNDNDLSSDVCSQMERYVWVLYRSKIHTTVKELRWFLFSNRTAEGENLPPTSGSLDLHIQRAHYIDMIWKKADKNHPCLPAPAEFGWTFDACSSHFSAVRCVNPPARDAILHLIKCRCKSGCEGRCSCLKNNIPCTELYGIL</sequence>
<dbReference type="Proteomes" id="UP001347796">
    <property type="component" value="Unassembled WGS sequence"/>
</dbReference>
<accession>A0AAN8G2D1</accession>
<evidence type="ECO:0000313" key="1">
    <source>
        <dbReference type="EMBL" id="KAK6166508.1"/>
    </source>
</evidence>
<dbReference type="AlphaFoldDB" id="A0AAN8G2D1"/>
<name>A0AAN8G2D1_PATCE</name>
<keyword evidence="2" id="KW-1185">Reference proteome</keyword>
<gene>
    <name evidence="1" type="ORF">SNE40_023176</name>
</gene>
<evidence type="ECO:0000313" key="2">
    <source>
        <dbReference type="Proteomes" id="UP001347796"/>
    </source>
</evidence>